<dbReference type="AlphaFoldDB" id="A0A0R2NZV7"/>
<accession>A0A0R2NZV7</accession>
<evidence type="ECO:0000256" key="1">
    <source>
        <dbReference type="SAM" id="MobiDB-lite"/>
    </source>
</evidence>
<evidence type="ECO:0008006" key="4">
    <source>
        <dbReference type="Google" id="ProtNLM"/>
    </source>
</evidence>
<organism evidence="2 3">
    <name type="scientific">Actinobacteria bacterium BACL2 MAG-121001-bin67</name>
    <dbReference type="NCBI Taxonomy" id="1655572"/>
    <lineage>
        <taxon>Bacteria</taxon>
        <taxon>Bacillati</taxon>
        <taxon>Actinomycetota</taxon>
        <taxon>Actinomycetes</taxon>
        <taxon>Actinomycetes incertae sedis</taxon>
        <taxon>ac1 cluster</taxon>
    </lineage>
</organism>
<dbReference type="Proteomes" id="UP000053349">
    <property type="component" value="Unassembled WGS sequence"/>
</dbReference>
<comment type="caution">
    <text evidence="2">The sequence shown here is derived from an EMBL/GenBank/DDBJ whole genome shotgun (WGS) entry which is preliminary data.</text>
</comment>
<feature type="region of interest" description="Disordered" evidence="1">
    <location>
        <begin position="230"/>
        <end position="253"/>
    </location>
</feature>
<dbReference type="EMBL" id="LIAW01000273">
    <property type="protein sequence ID" value="KRO31433.1"/>
    <property type="molecule type" value="Genomic_DNA"/>
</dbReference>
<gene>
    <name evidence="2" type="ORF">ABR64_01345</name>
</gene>
<reference evidence="2 3" key="1">
    <citation type="submission" date="2015-10" db="EMBL/GenBank/DDBJ databases">
        <title>Metagenome-Assembled Genomes uncover a global brackish microbiome.</title>
        <authorList>
            <person name="Hugerth L.W."/>
            <person name="Larsson J."/>
            <person name="Alneberg J."/>
            <person name="Lindh M.V."/>
            <person name="Legrand C."/>
            <person name="Pinhassi J."/>
            <person name="Andersson A.F."/>
        </authorList>
    </citation>
    <scope>NUCLEOTIDE SEQUENCE [LARGE SCALE GENOMIC DNA]</scope>
    <source>
        <strain evidence="2">BACL2 MAG-121001-bin67</strain>
    </source>
</reference>
<sequence length="253" mass="29123">MADSNNMYGANLKEYALDVLHNKQIARSTFINWQGVIKNLPLENYQFPPNPTEIYNMVSEKYSNPRTKRAILQTLNCLLGIKMKTGKATFPIHDLPDFEEVSNVIQRPKNKYQARCRMYANLMLHAGLRIGETQYKHQIVKNSINVEFQRIYHDNSVQTAKTQGLVVLPDWLLEEYRDWRVDVNTHRTKWCGKCEKESRTYAEQGPGNDGKLTNECPTCNDNQVRIKERKPNNNSTALTDLLGLDPGSFGMPD</sequence>
<evidence type="ECO:0000313" key="2">
    <source>
        <dbReference type="EMBL" id="KRO31433.1"/>
    </source>
</evidence>
<protein>
    <recommendedName>
        <fullName evidence="4">Tyr recombinase domain-containing protein</fullName>
    </recommendedName>
</protein>
<proteinExistence type="predicted"/>
<evidence type="ECO:0000313" key="3">
    <source>
        <dbReference type="Proteomes" id="UP000053349"/>
    </source>
</evidence>
<name>A0A0R2NZV7_9ACTN</name>